<evidence type="ECO:0000313" key="2">
    <source>
        <dbReference type="Proteomes" id="UP001521785"/>
    </source>
</evidence>
<dbReference type="InterPro" id="IPR019183">
    <property type="entry name" value="NAA25_NatB_aux_su"/>
</dbReference>
<gene>
    <name evidence="1" type="ORF">SLS60_011823</name>
</gene>
<dbReference type="Proteomes" id="UP001521785">
    <property type="component" value="Unassembled WGS sequence"/>
</dbReference>
<keyword evidence="2" id="KW-1185">Reference proteome</keyword>
<evidence type="ECO:0000313" key="1">
    <source>
        <dbReference type="EMBL" id="KAL1591573.1"/>
    </source>
</evidence>
<name>A0ABR3QHZ2_9PLEO</name>
<sequence>MLHDNVAWIALSRISQSHPFGASGQRAFSADHELEKAISTLSRMEKKIDDLLYADLQHFMYDKAFDLLELKRKLRTSLTKHFCIIERRRIARLAGGPVDQTLDLPLRDHEDISDNCHWDAIPELNHTKSSGVGNAHFTLPITKSWVHSFRTLIDAANGIAFKEVSSGHEVPSSVPVVSGHAKEDVITPYEEQESRACLNPTESSLNNFYWKPIACILQTIIPTVKLPAWPQIESLEAAFGRIFNQLEIDTDELRRQILEANNAAPDRAPNLTEDALNAVYGRLEVLRVLVQLLSFMRPISKARTHALHKEITVANCDRLQESITEFYRLHKIRMQTIIDQLKKNGVADFRRQFHRGSTGAAVAEVIADETLETYSKEYADSAIEALKGVLKVQLG</sequence>
<organism evidence="1 2">
    <name type="scientific">Paraconiothyrium brasiliense</name>
    <dbReference type="NCBI Taxonomy" id="300254"/>
    <lineage>
        <taxon>Eukaryota</taxon>
        <taxon>Fungi</taxon>
        <taxon>Dikarya</taxon>
        <taxon>Ascomycota</taxon>
        <taxon>Pezizomycotina</taxon>
        <taxon>Dothideomycetes</taxon>
        <taxon>Pleosporomycetidae</taxon>
        <taxon>Pleosporales</taxon>
        <taxon>Massarineae</taxon>
        <taxon>Didymosphaeriaceae</taxon>
        <taxon>Paraconiothyrium</taxon>
    </lineage>
</organism>
<dbReference type="Pfam" id="PF09797">
    <property type="entry name" value="NatB_MDM20"/>
    <property type="match status" value="1"/>
</dbReference>
<accession>A0ABR3QHZ2</accession>
<dbReference type="EMBL" id="JAKJXO020000024">
    <property type="protein sequence ID" value="KAL1591573.1"/>
    <property type="molecule type" value="Genomic_DNA"/>
</dbReference>
<reference evidence="1 2" key="1">
    <citation type="submission" date="2024-02" db="EMBL/GenBank/DDBJ databases">
        <title>De novo assembly and annotation of 12 fungi associated with fruit tree decline syndrome in Ontario, Canada.</title>
        <authorList>
            <person name="Sulman M."/>
            <person name="Ellouze W."/>
            <person name="Ilyukhin E."/>
        </authorList>
    </citation>
    <scope>NUCLEOTIDE SEQUENCE [LARGE SCALE GENOMIC DNA]</scope>
    <source>
        <strain evidence="1 2">M42-189</strain>
    </source>
</reference>
<proteinExistence type="predicted"/>
<protein>
    <submittedName>
        <fullName evidence="1">Uncharacterized protein</fullName>
    </submittedName>
</protein>
<comment type="caution">
    <text evidence="1">The sequence shown here is derived from an EMBL/GenBank/DDBJ whole genome shotgun (WGS) entry which is preliminary data.</text>
</comment>